<evidence type="ECO:0000313" key="1">
    <source>
        <dbReference type="EMBL" id="UTT61561.1"/>
    </source>
</evidence>
<keyword evidence="2" id="KW-1185">Reference proteome</keyword>
<evidence type="ECO:0000313" key="2">
    <source>
        <dbReference type="Proteomes" id="UP001060039"/>
    </source>
</evidence>
<name>A0ABY5FTE4_9MICO</name>
<organism evidence="1 2">
    <name type="scientific">Microcella humidisoli</name>
    <dbReference type="NCBI Taxonomy" id="2963406"/>
    <lineage>
        <taxon>Bacteria</taxon>
        <taxon>Bacillati</taxon>
        <taxon>Actinomycetota</taxon>
        <taxon>Actinomycetes</taxon>
        <taxon>Micrococcales</taxon>
        <taxon>Microbacteriaceae</taxon>
        <taxon>Microcella</taxon>
    </lineage>
</organism>
<dbReference type="RefSeq" id="WP_255158560.1">
    <property type="nucleotide sequence ID" value="NZ_CP101497.1"/>
</dbReference>
<gene>
    <name evidence="1" type="ORF">NNL39_07665</name>
</gene>
<sequence>MTAALLMINNERIALAEDVDLSTLIAEIMNALSQGGAFVHIDGGRGDQYDVLITEATHVMVRHGSLSFEAGTPAGPWNSSIDLDI</sequence>
<proteinExistence type="predicted"/>
<protein>
    <submittedName>
        <fullName evidence="1">Uncharacterized protein</fullName>
    </submittedName>
</protein>
<accession>A0ABY5FTE4</accession>
<reference evidence="1" key="1">
    <citation type="submission" date="2022-07" db="EMBL/GenBank/DDBJ databases">
        <title>Taxonomic analysis of Microcella humidisoli nov. sp., isolated from riverside soil.</title>
        <authorList>
            <person name="Molina K.M."/>
            <person name="Kim S.B."/>
        </authorList>
    </citation>
    <scope>NUCLEOTIDE SEQUENCE</scope>
    <source>
        <strain evidence="1">MMS21-STM10</strain>
    </source>
</reference>
<dbReference type="Proteomes" id="UP001060039">
    <property type="component" value="Chromosome"/>
</dbReference>
<dbReference type="EMBL" id="CP101497">
    <property type="protein sequence ID" value="UTT61561.1"/>
    <property type="molecule type" value="Genomic_DNA"/>
</dbReference>